<sequence length="133" mass="14879">MATQDNETRLVLERLEKEIATIKSLLEQIIASQQELIDKSKGAYPPSSYGQADGEGVVEDGLDVGILLRLPDHLRKTMLALAKLIEGRADEVAQITGRARAIESGYLNQLMRLGYVRKIRRKHQIYFALSEGD</sequence>
<accession>A0A7C3J4C5</accession>
<dbReference type="AlphaFoldDB" id="A0A7C3J4C5"/>
<protein>
    <submittedName>
        <fullName evidence="1">Transcriptional regulator</fullName>
    </submittedName>
</protein>
<name>A0A7C3J4C5_9CREN</name>
<proteinExistence type="predicted"/>
<gene>
    <name evidence="1" type="ORF">ENS19_07865</name>
</gene>
<evidence type="ECO:0000313" key="1">
    <source>
        <dbReference type="EMBL" id="HFK21173.1"/>
    </source>
</evidence>
<dbReference type="EMBL" id="DSTX01000013">
    <property type="protein sequence ID" value="HFK21173.1"/>
    <property type="molecule type" value="Genomic_DNA"/>
</dbReference>
<reference evidence="1" key="1">
    <citation type="journal article" date="2020" name="mSystems">
        <title>Genome- and Community-Level Interaction Insights into Carbon Utilization and Element Cycling Functions of Hydrothermarchaeota in Hydrothermal Sediment.</title>
        <authorList>
            <person name="Zhou Z."/>
            <person name="Liu Y."/>
            <person name="Xu W."/>
            <person name="Pan J."/>
            <person name="Luo Z.H."/>
            <person name="Li M."/>
        </authorList>
    </citation>
    <scope>NUCLEOTIDE SEQUENCE [LARGE SCALE GENOMIC DNA]</scope>
    <source>
        <strain evidence="1">SpSt-468</strain>
    </source>
</reference>
<comment type="caution">
    <text evidence="1">The sequence shown here is derived from an EMBL/GenBank/DDBJ whole genome shotgun (WGS) entry which is preliminary data.</text>
</comment>
<organism evidence="1">
    <name type="scientific">Candidatus Methanomethylicus mesodigestus</name>
    <dbReference type="NCBI Taxonomy" id="1867258"/>
    <lineage>
        <taxon>Archaea</taxon>
        <taxon>Thermoproteota</taxon>
        <taxon>Methanosuratincolia</taxon>
        <taxon>Candidatus Methanomethylicales</taxon>
        <taxon>Candidatus Methanomethylicaceae</taxon>
        <taxon>Candidatus Methanomethylicus</taxon>
    </lineage>
</organism>